<reference evidence="3" key="1">
    <citation type="journal article" date="2019" name="Int. J. Syst. Evol. Microbiol.">
        <title>The Global Catalogue of Microorganisms (GCM) 10K type strain sequencing project: providing services to taxonomists for standard genome sequencing and annotation.</title>
        <authorList>
            <consortium name="The Broad Institute Genomics Platform"/>
            <consortium name="The Broad Institute Genome Sequencing Center for Infectious Disease"/>
            <person name="Wu L."/>
            <person name="Ma J."/>
        </authorList>
    </citation>
    <scope>NUCLEOTIDE SEQUENCE [LARGE SCALE GENOMIC DNA]</scope>
    <source>
        <strain evidence="3">KCTC 13193</strain>
    </source>
</reference>
<dbReference type="RefSeq" id="WP_390304832.1">
    <property type="nucleotide sequence ID" value="NZ_JBHRRZ010000014.1"/>
</dbReference>
<keyword evidence="1" id="KW-1133">Transmembrane helix</keyword>
<feature type="transmembrane region" description="Helical" evidence="1">
    <location>
        <begin position="6"/>
        <end position="23"/>
    </location>
</feature>
<evidence type="ECO:0000256" key="1">
    <source>
        <dbReference type="SAM" id="Phobius"/>
    </source>
</evidence>
<keyword evidence="1" id="KW-0472">Membrane</keyword>
<dbReference type="Proteomes" id="UP001595387">
    <property type="component" value="Unassembled WGS sequence"/>
</dbReference>
<sequence length="73" mass="8646">MLYAVIAIIAVAVVLFVMSFFMNDRFKEMESQLEQLTLTTMQDNYLMKKKLKVLEEELLPQELTNETQDRFHS</sequence>
<proteinExistence type="predicted"/>
<evidence type="ECO:0000313" key="3">
    <source>
        <dbReference type="Proteomes" id="UP001595387"/>
    </source>
</evidence>
<gene>
    <name evidence="2" type="ORF">ACFODW_07440</name>
</gene>
<organism evidence="2 3">
    <name type="scientific">Virgibacillus sediminis</name>
    <dbReference type="NCBI Taxonomy" id="202260"/>
    <lineage>
        <taxon>Bacteria</taxon>
        <taxon>Bacillati</taxon>
        <taxon>Bacillota</taxon>
        <taxon>Bacilli</taxon>
        <taxon>Bacillales</taxon>
        <taxon>Bacillaceae</taxon>
        <taxon>Virgibacillus</taxon>
    </lineage>
</organism>
<keyword evidence="3" id="KW-1185">Reference proteome</keyword>
<keyword evidence="1" id="KW-0812">Transmembrane</keyword>
<protein>
    <submittedName>
        <fullName evidence="2">Uncharacterized protein</fullName>
    </submittedName>
</protein>
<accession>A0ABV7A501</accession>
<name>A0ABV7A501_9BACI</name>
<comment type="caution">
    <text evidence="2">The sequence shown here is derived from an EMBL/GenBank/DDBJ whole genome shotgun (WGS) entry which is preliminary data.</text>
</comment>
<evidence type="ECO:0000313" key="2">
    <source>
        <dbReference type="EMBL" id="MFC2948167.1"/>
    </source>
</evidence>
<dbReference type="EMBL" id="JBHRRZ010000014">
    <property type="protein sequence ID" value="MFC2948167.1"/>
    <property type="molecule type" value="Genomic_DNA"/>
</dbReference>